<evidence type="ECO:0000313" key="1">
    <source>
        <dbReference type="EMBL" id="KAJ3780360.1"/>
    </source>
</evidence>
<gene>
    <name evidence="1" type="ORF">GGU10DRAFT_236833</name>
</gene>
<dbReference type="InterPro" id="IPR016197">
    <property type="entry name" value="Chromo-like_dom_sf"/>
</dbReference>
<dbReference type="EMBL" id="MU793772">
    <property type="protein sequence ID" value="KAJ3780360.1"/>
    <property type="molecule type" value="Genomic_DNA"/>
</dbReference>
<proteinExistence type="predicted"/>
<organism evidence="1 2">
    <name type="scientific">Lentinula aff. detonsa</name>
    <dbReference type="NCBI Taxonomy" id="2804958"/>
    <lineage>
        <taxon>Eukaryota</taxon>
        <taxon>Fungi</taxon>
        <taxon>Dikarya</taxon>
        <taxon>Basidiomycota</taxon>
        <taxon>Agaricomycotina</taxon>
        <taxon>Agaricomycetes</taxon>
        <taxon>Agaricomycetidae</taxon>
        <taxon>Agaricales</taxon>
        <taxon>Marasmiineae</taxon>
        <taxon>Omphalotaceae</taxon>
        <taxon>Lentinula</taxon>
    </lineage>
</organism>
<comment type="caution">
    <text evidence="1">The sequence shown here is derived from an EMBL/GenBank/DDBJ whole genome shotgun (WGS) entry which is preliminary data.</text>
</comment>
<sequence length="104" mass="12205">VIKAYPEMSHYTLSIPTQPNLFPLFYIDQLKRWTPHNGHLFPGREYAWPSPVMVDGLEEFMIECILNSCKRGRSWQFLVCWSRQPASEDHWLSYASLRDCAALD</sequence>
<dbReference type="SUPFAM" id="SSF54160">
    <property type="entry name" value="Chromo domain-like"/>
    <property type="match status" value="1"/>
</dbReference>
<protein>
    <recommendedName>
        <fullName evidence="3">Chromo domain-containing protein</fullName>
    </recommendedName>
</protein>
<dbReference type="Proteomes" id="UP001163798">
    <property type="component" value="Unassembled WGS sequence"/>
</dbReference>
<evidence type="ECO:0000313" key="2">
    <source>
        <dbReference type="Proteomes" id="UP001163798"/>
    </source>
</evidence>
<name>A0AA38KL40_9AGAR</name>
<keyword evidence="2" id="KW-1185">Reference proteome</keyword>
<accession>A0AA38KL40</accession>
<dbReference type="AlphaFoldDB" id="A0AA38KL40"/>
<feature type="non-terminal residue" evidence="1">
    <location>
        <position position="1"/>
    </location>
</feature>
<evidence type="ECO:0008006" key="3">
    <source>
        <dbReference type="Google" id="ProtNLM"/>
    </source>
</evidence>
<dbReference type="Gene3D" id="2.40.50.40">
    <property type="match status" value="1"/>
</dbReference>
<feature type="non-terminal residue" evidence="1">
    <location>
        <position position="104"/>
    </location>
</feature>
<reference evidence="1" key="1">
    <citation type="submission" date="2022-08" db="EMBL/GenBank/DDBJ databases">
        <authorList>
            <consortium name="DOE Joint Genome Institute"/>
            <person name="Min B."/>
            <person name="Riley R."/>
            <person name="Sierra-Patev S."/>
            <person name="Naranjo-Ortiz M."/>
            <person name="Looney B."/>
            <person name="Konkel Z."/>
            <person name="Slot J.C."/>
            <person name="Sakamoto Y."/>
            <person name="Steenwyk J.L."/>
            <person name="Rokas A."/>
            <person name="Carro J."/>
            <person name="Camarero S."/>
            <person name="Ferreira P."/>
            <person name="Molpeceres G."/>
            <person name="Ruiz-Duenas F.J."/>
            <person name="Serrano A."/>
            <person name="Henrissat B."/>
            <person name="Drula E."/>
            <person name="Hughes K.W."/>
            <person name="Mata J.L."/>
            <person name="Ishikawa N.K."/>
            <person name="Vargas-Isla R."/>
            <person name="Ushijima S."/>
            <person name="Smith C.A."/>
            <person name="Ahrendt S."/>
            <person name="Andreopoulos W."/>
            <person name="He G."/>
            <person name="Labutti K."/>
            <person name="Lipzen A."/>
            <person name="Ng V."/>
            <person name="Sandor L."/>
            <person name="Barry K."/>
            <person name="Martinez A.T."/>
            <person name="Xiao Y."/>
            <person name="Gibbons J.G."/>
            <person name="Terashima K."/>
            <person name="Hibbett D.S."/>
            <person name="Grigoriev I.V."/>
        </authorList>
    </citation>
    <scope>NUCLEOTIDE SEQUENCE</scope>
    <source>
        <strain evidence="1">TFB10291</strain>
    </source>
</reference>